<name>A0ABR8CA17_9CYAN</name>
<proteinExistence type="predicted"/>
<dbReference type="Proteomes" id="UP000618445">
    <property type="component" value="Unassembled WGS sequence"/>
</dbReference>
<dbReference type="InterPro" id="IPR000771">
    <property type="entry name" value="FBA_II"/>
</dbReference>
<dbReference type="CDD" id="cd00947">
    <property type="entry name" value="TBP_aldolase_IIB"/>
    <property type="match status" value="1"/>
</dbReference>
<comment type="cofactor">
    <cofactor evidence="1">
        <name>Zn(2+)</name>
        <dbReference type="ChEBI" id="CHEBI:29105"/>
    </cofactor>
</comment>
<reference evidence="2 3" key="1">
    <citation type="journal article" date="2020" name="ISME J.">
        <title>Comparative genomics reveals insights into cyanobacterial evolution and habitat adaptation.</title>
        <authorList>
            <person name="Chen M.Y."/>
            <person name="Teng W.K."/>
            <person name="Zhao L."/>
            <person name="Hu C.X."/>
            <person name="Zhou Y.K."/>
            <person name="Han B.P."/>
            <person name="Song L.R."/>
            <person name="Shu W.S."/>
        </authorList>
    </citation>
    <scope>NUCLEOTIDE SEQUENCE [LARGE SCALE GENOMIC DNA]</scope>
    <source>
        <strain evidence="2 3">FACHB-1050</strain>
    </source>
</reference>
<sequence>MLSSTKELLETARRNSYAIGAFNIYNLEGVKAVVNAAEISRSPAMLQLHPSALIYGKLPLVQMCIEAAKSAKVPISIHLDHSTSASDIRLALDAGVRSIMADGSPMSYKENLEFTRDMTILSHKFHAVVEAEIGRISGTEDGLTIAEKEAKMTDPIQALEFVKQTKVDAIAVTIGNVHGEYKSPPRLDFDRLEKIRNLVDIPLVLHGASGLPSEMIQRSIQLGVCKFNVNTEVRQAYMQALKLEICGDSPKDLLEIAGEAIAAMQEVIIEKLNLFGSVGKAHLHDTPYAAMLASQAYYLPTQELLTR</sequence>
<dbReference type="SUPFAM" id="SSF51569">
    <property type="entry name" value="Aldolase"/>
    <property type="match status" value="1"/>
</dbReference>
<dbReference type="InterPro" id="IPR050246">
    <property type="entry name" value="Class_II_FBP_aldolase"/>
</dbReference>
<dbReference type="Gene3D" id="3.20.20.70">
    <property type="entry name" value="Aldolase class I"/>
    <property type="match status" value="1"/>
</dbReference>
<gene>
    <name evidence="2" type="ORF">H6G05_09650</name>
</gene>
<dbReference type="PANTHER" id="PTHR30304:SF0">
    <property type="entry name" value="D-TAGATOSE-1,6-BISPHOSPHATE ALDOLASE SUBUNIT GATY-RELATED"/>
    <property type="match status" value="1"/>
</dbReference>
<organism evidence="2 3">
    <name type="scientific">Phormidium tenue FACHB-1050</name>
    <dbReference type="NCBI Taxonomy" id="2692857"/>
    <lineage>
        <taxon>Bacteria</taxon>
        <taxon>Bacillati</taxon>
        <taxon>Cyanobacteriota</taxon>
        <taxon>Cyanophyceae</taxon>
        <taxon>Oscillatoriophycideae</taxon>
        <taxon>Oscillatoriales</taxon>
        <taxon>Oscillatoriaceae</taxon>
        <taxon>Phormidium</taxon>
    </lineage>
</organism>
<evidence type="ECO:0000313" key="3">
    <source>
        <dbReference type="Proteomes" id="UP000618445"/>
    </source>
</evidence>
<dbReference type="RefSeq" id="WP_190577975.1">
    <property type="nucleotide sequence ID" value="NZ_CAWPQU010000004.1"/>
</dbReference>
<dbReference type="PANTHER" id="PTHR30304">
    <property type="entry name" value="D-TAGATOSE-1,6-BISPHOSPHATE ALDOLASE"/>
    <property type="match status" value="1"/>
</dbReference>
<keyword evidence="3" id="KW-1185">Reference proteome</keyword>
<dbReference type="PIRSF" id="PIRSF001359">
    <property type="entry name" value="F_bP_aldolase_II"/>
    <property type="match status" value="1"/>
</dbReference>
<protein>
    <submittedName>
        <fullName evidence="2">Class II fructose-bisphosphate aldolase</fullName>
    </submittedName>
</protein>
<accession>A0ABR8CA17</accession>
<dbReference type="NCBIfam" id="TIGR00167">
    <property type="entry name" value="cbbA"/>
    <property type="match status" value="1"/>
</dbReference>
<comment type="caution">
    <text evidence="2">The sequence shown here is derived from an EMBL/GenBank/DDBJ whole genome shotgun (WGS) entry which is preliminary data.</text>
</comment>
<dbReference type="EMBL" id="JACJQY010000012">
    <property type="protein sequence ID" value="MBD2317107.1"/>
    <property type="molecule type" value="Genomic_DNA"/>
</dbReference>
<dbReference type="Pfam" id="PF01116">
    <property type="entry name" value="F_bP_aldolase"/>
    <property type="match status" value="1"/>
</dbReference>
<evidence type="ECO:0000256" key="1">
    <source>
        <dbReference type="ARBA" id="ARBA00001947"/>
    </source>
</evidence>
<evidence type="ECO:0000313" key="2">
    <source>
        <dbReference type="EMBL" id="MBD2317107.1"/>
    </source>
</evidence>
<dbReference type="InterPro" id="IPR013785">
    <property type="entry name" value="Aldolase_TIM"/>
</dbReference>